<feature type="transmembrane region" description="Helical" evidence="1">
    <location>
        <begin position="150"/>
        <end position="170"/>
    </location>
</feature>
<evidence type="ECO:0000256" key="1">
    <source>
        <dbReference type="SAM" id="Phobius"/>
    </source>
</evidence>
<reference evidence="2 3" key="1">
    <citation type="submission" date="2018-07" db="EMBL/GenBank/DDBJ databases">
        <title>A draft genome of a endophytic bacteria, a new species of Pedobacter.</title>
        <authorList>
            <person name="Zhang Z.D."/>
            <person name="Chen Z.J."/>
        </authorList>
    </citation>
    <scope>NUCLEOTIDE SEQUENCE [LARGE SCALE GENOMIC DNA]</scope>
    <source>
        <strain evidence="2 3">RS10</strain>
    </source>
</reference>
<accession>A0A366LDA4</accession>
<keyword evidence="1" id="KW-1133">Transmembrane helix</keyword>
<dbReference type="AlphaFoldDB" id="A0A366LDA4"/>
<protein>
    <submittedName>
        <fullName evidence="2">Uncharacterized protein</fullName>
    </submittedName>
</protein>
<dbReference type="EMBL" id="QNQU01000001">
    <property type="protein sequence ID" value="RBQ11877.1"/>
    <property type="molecule type" value="Genomic_DNA"/>
</dbReference>
<gene>
    <name evidence="2" type="ORF">DRW42_00970</name>
</gene>
<dbReference type="OrthoDB" id="741750at2"/>
<sequence>MNLKTGKEEIVYLLAQVFEKYERITGNEVRRNTNRKNYEEIAKMLSEISNRLPVTAETLGHEEYAPDRNKNNLSYPNLKYDITGGQIKDACNGMVSNPRSFLVDACYIYLYGVGRKRFEENPLDSNLVENQPIQKGANVSKSPGIFTIGFWRIAAILLFICVLSLAFFTYRASDKLQTITNDMKIGVYKPTPSEIKRLVGTWLVYIGSPQARRSEKNRYHQVVTNVIDVRFKDGYFVFKRYGANFNHNGYMQFESKDIVSVHSYVSNDRDTVESPRLSLMRLDPRNKFQSVISASWNFDTGEYNDVIGIREVYIKQSNYGSTKEILNTIENSSCKCKIISLDEGNTHRNYYLKNILLDSLPDKTLRALLDENSILLRNPDSTVVIGNTRRKS</sequence>
<evidence type="ECO:0000313" key="3">
    <source>
        <dbReference type="Proteomes" id="UP000252081"/>
    </source>
</evidence>
<keyword evidence="3" id="KW-1185">Reference proteome</keyword>
<evidence type="ECO:0000313" key="2">
    <source>
        <dbReference type="EMBL" id="RBQ11877.1"/>
    </source>
</evidence>
<name>A0A366LDA4_9SPHI</name>
<dbReference type="Proteomes" id="UP000252081">
    <property type="component" value="Unassembled WGS sequence"/>
</dbReference>
<dbReference type="RefSeq" id="WP_113946956.1">
    <property type="nucleotide sequence ID" value="NZ_QNQU01000001.1"/>
</dbReference>
<keyword evidence="1" id="KW-0812">Transmembrane</keyword>
<comment type="caution">
    <text evidence="2">The sequence shown here is derived from an EMBL/GenBank/DDBJ whole genome shotgun (WGS) entry which is preliminary data.</text>
</comment>
<organism evidence="2 3">
    <name type="scientific">Pedobacter miscanthi</name>
    <dbReference type="NCBI Taxonomy" id="2259170"/>
    <lineage>
        <taxon>Bacteria</taxon>
        <taxon>Pseudomonadati</taxon>
        <taxon>Bacteroidota</taxon>
        <taxon>Sphingobacteriia</taxon>
        <taxon>Sphingobacteriales</taxon>
        <taxon>Sphingobacteriaceae</taxon>
        <taxon>Pedobacter</taxon>
    </lineage>
</organism>
<keyword evidence="1" id="KW-0472">Membrane</keyword>
<proteinExistence type="predicted"/>